<evidence type="ECO:0000259" key="5">
    <source>
        <dbReference type="Pfam" id="PF01494"/>
    </source>
</evidence>
<keyword evidence="1" id="KW-0285">Flavoprotein</keyword>
<dbReference type="SUPFAM" id="SSF51905">
    <property type="entry name" value="FAD/NAD(P)-binding domain"/>
    <property type="match status" value="1"/>
</dbReference>
<reference evidence="6 7" key="1">
    <citation type="journal article" name="Sci. Rep.">
        <title>Telomere-to-telomere assembled and centromere annotated genomes of the two main subspecies of the button mushroom Agaricus bisporus reveal especially polymorphic chromosome ends.</title>
        <authorList>
            <person name="Sonnenberg A.S.M."/>
            <person name="Sedaghat-Telgerd N."/>
            <person name="Lavrijssen B."/>
            <person name="Ohm R.A."/>
            <person name="Hendrickx P.M."/>
            <person name="Scholtmeijer K."/>
            <person name="Baars J.J.P."/>
            <person name="van Peer A."/>
        </authorList>
    </citation>
    <scope>NUCLEOTIDE SEQUENCE [LARGE SCALE GENOMIC DNA]</scope>
    <source>
        <strain evidence="6 7">H119_p4</strain>
    </source>
</reference>
<feature type="transmembrane region" description="Helical" evidence="4">
    <location>
        <begin position="7"/>
        <end position="27"/>
    </location>
</feature>
<proteinExistence type="predicted"/>
<dbReference type="GO" id="GO:0016491">
    <property type="term" value="F:oxidoreductase activity"/>
    <property type="evidence" value="ECO:0007669"/>
    <property type="project" value="UniProtKB-KW"/>
</dbReference>
<evidence type="ECO:0000256" key="4">
    <source>
        <dbReference type="SAM" id="Phobius"/>
    </source>
</evidence>
<dbReference type="Pfam" id="PF01494">
    <property type="entry name" value="FAD_binding_3"/>
    <property type="match status" value="1"/>
</dbReference>
<gene>
    <name evidence="6" type="ORF">Agabi119p4_391</name>
</gene>
<dbReference type="InterPro" id="IPR002938">
    <property type="entry name" value="FAD-bd"/>
</dbReference>
<accession>A0A8H7KKW5</accession>
<keyword evidence="3" id="KW-0560">Oxidoreductase</keyword>
<dbReference type="EMBL" id="JABXXO010000001">
    <property type="protein sequence ID" value="KAF7784226.1"/>
    <property type="molecule type" value="Genomic_DNA"/>
</dbReference>
<keyword evidence="4" id="KW-0472">Membrane</keyword>
<dbReference type="GO" id="GO:0044550">
    <property type="term" value="P:secondary metabolite biosynthetic process"/>
    <property type="evidence" value="ECO:0007669"/>
    <property type="project" value="TreeGrafter"/>
</dbReference>
<evidence type="ECO:0000256" key="1">
    <source>
        <dbReference type="ARBA" id="ARBA00022630"/>
    </source>
</evidence>
<sequence>MESTKDFRVAIVGGGMCGIACAVGLAAKGIRADVFEAAPAFGAVGAGVGLGPNAIRALEGLGVLEAVMGKSDTKEPTLRSFIFVSGPGQHEVIYDYSKYFGQYGLGIYRPAFLEALLPLLDPRHLHLNKKCTLVTSLASGSYKLHFEDGSTHETELVIGADGVKSNIRRSLVGNSPSNNLVFANTVAYRGLVPHSTLVKAGITTNVNGMPLCWMGRDKHIITFPLSGTDKINVVLFASNYSQPMSPPREGPWVENVPRSEMATTYEDMGGDAKIIIGHLDGTSKWYIHSVNPLLTSYVSGRIVLVGDAAHAMQPHLGAGVGQGFEDVYVLFRLLAHPSTQRSNLDTTLSVYDKLRPRRANMVLEASARAGRIFDGFGKPGCDAEWARRELAGIWEPVWNHDLKQEVDEELTKLDKKHTANL</sequence>
<keyword evidence="2" id="KW-0274">FAD</keyword>
<evidence type="ECO:0000256" key="3">
    <source>
        <dbReference type="ARBA" id="ARBA00023002"/>
    </source>
</evidence>
<evidence type="ECO:0000313" key="7">
    <source>
        <dbReference type="Proteomes" id="UP000629468"/>
    </source>
</evidence>
<keyword evidence="4" id="KW-0812">Transmembrane</keyword>
<comment type="caution">
    <text evidence="6">The sequence shown here is derived from an EMBL/GenBank/DDBJ whole genome shotgun (WGS) entry which is preliminary data.</text>
</comment>
<evidence type="ECO:0000313" key="6">
    <source>
        <dbReference type="EMBL" id="KAF7784226.1"/>
    </source>
</evidence>
<dbReference type="SUPFAM" id="SSF54373">
    <property type="entry name" value="FAD-linked reductases, C-terminal domain"/>
    <property type="match status" value="1"/>
</dbReference>
<dbReference type="PANTHER" id="PTHR46720">
    <property type="entry name" value="HYDROXYLASE, PUTATIVE (AFU_ORTHOLOGUE AFUA_3G01460)-RELATED"/>
    <property type="match status" value="1"/>
</dbReference>
<dbReference type="GO" id="GO:0071949">
    <property type="term" value="F:FAD binding"/>
    <property type="evidence" value="ECO:0007669"/>
    <property type="project" value="InterPro"/>
</dbReference>
<feature type="domain" description="FAD-binding" evidence="5">
    <location>
        <begin position="151"/>
        <end position="364"/>
    </location>
</feature>
<organism evidence="6 7">
    <name type="scientific">Agaricus bisporus var. burnettii</name>
    <dbReference type="NCBI Taxonomy" id="192524"/>
    <lineage>
        <taxon>Eukaryota</taxon>
        <taxon>Fungi</taxon>
        <taxon>Dikarya</taxon>
        <taxon>Basidiomycota</taxon>
        <taxon>Agaricomycotina</taxon>
        <taxon>Agaricomycetes</taxon>
        <taxon>Agaricomycetidae</taxon>
        <taxon>Agaricales</taxon>
        <taxon>Agaricineae</taxon>
        <taxon>Agaricaceae</taxon>
        <taxon>Agaricus</taxon>
    </lineage>
</organism>
<protein>
    <recommendedName>
        <fullName evidence="5">FAD-binding domain-containing protein</fullName>
    </recommendedName>
</protein>
<keyword evidence="4" id="KW-1133">Transmembrane helix</keyword>
<name>A0A8H7KKW5_AGABI</name>
<dbReference type="AlphaFoldDB" id="A0A8H7KKW5"/>
<dbReference type="Proteomes" id="UP000629468">
    <property type="component" value="Unassembled WGS sequence"/>
</dbReference>
<evidence type="ECO:0000256" key="2">
    <source>
        <dbReference type="ARBA" id="ARBA00022827"/>
    </source>
</evidence>
<dbReference type="InterPro" id="IPR036188">
    <property type="entry name" value="FAD/NAD-bd_sf"/>
</dbReference>
<dbReference type="PANTHER" id="PTHR46720:SF3">
    <property type="entry name" value="FAD-BINDING DOMAIN-CONTAINING PROTEIN-RELATED"/>
    <property type="match status" value="1"/>
</dbReference>
<dbReference type="InterPro" id="IPR051104">
    <property type="entry name" value="FAD_monoxygenase"/>
</dbReference>
<dbReference type="Gene3D" id="3.50.50.60">
    <property type="entry name" value="FAD/NAD(P)-binding domain"/>
    <property type="match status" value="1"/>
</dbReference>
<dbReference type="PRINTS" id="PR00420">
    <property type="entry name" value="RNGMNOXGNASE"/>
</dbReference>